<dbReference type="GO" id="GO:0071897">
    <property type="term" value="P:DNA biosynthetic process"/>
    <property type="evidence" value="ECO:0007669"/>
    <property type="project" value="UniProtKB-ARBA"/>
</dbReference>
<dbReference type="InterPro" id="IPR005135">
    <property type="entry name" value="Endo/exonuclease/phosphatase"/>
</dbReference>
<dbReference type="Pfam" id="PF14529">
    <property type="entry name" value="Exo_endo_phos_2"/>
    <property type="match status" value="1"/>
</dbReference>
<gene>
    <name evidence="2" type="ORF">EEDITHA_LOCUS22043</name>
</gene>
<evidence type="ECO:0000313" key="2">
    <source>
        <dbReference type="EMBL" id="CAH2108077.1"/>
    </source>
</evidence>
<protein>
    <recommendedName>
        <fullName evidence="1">Reverse transcriptase domain-containing protein</fullName>
    </recommendedName>
</protein>
<keyword evidence="3" id="KW-1185">Reference proteome</keyword>
<dbReference type="GO" id="GO:0003824">
    <property type="term" value="F:catalytic activity"/>
    <property type="evidence" value="ECO:0007669"/>
    <property type="project" value="InterPro"/>
</dbReference>
<feature type="domain" description="Reverse transcriptase" evidence="1">
    <location>
        <begin position="467"/>
        <end position="747"/>
    </location>
</feature>
<evidence type="ECO:0000259" key="1">
    <source>
        <dbReference type="PROSITE" id="PS50878"/>
    </source>
</evidence>
<name>A0AAU9V8G5_EUPED</name>
<dbReference type="InterPro" id="IPR036691">
    <property type="entry name" value="Endo/exonu/phosph_ase_sf"/>
</dbReference>
<sequence length="947" mass="108619">MLPKKIKIGLINPRSLGTGHEELVVALQEHEMDILAVNETWLKEREEAIAPTIPGYRLRHVPRSSDIRSRGGGVGFYIKCELSARTLPHPINAGVEQMWIELHINNKNIAIGTAYRPPWLSVQTFLNALSESICSLSYHDHITILGDFNINVLNSSEGNTLLLNDLLSNFGLRQYVTEPTHFTSQSDTLLDLVCTDANVTQVWVDHRPCLSDHAFVVCELDIPKLKPRPKTVYFRPLKDIEPALLNTQMTMVDWNAMSEIGDVNELTKCLTFNLIRIFDRLAPLKLITIKDKSYPWVTYNIRLLMKRRDEAFYKARICNTPPKIAYYKELKQLVAQAIKAEKDAYFKKYVTTNVKNPKSMWNHIKEIVSFKNSNVSLPSNLCDPEKLNSHFLNVPGDNIVPSSVIDYYNNNEYSTKRLKLKAVSERDVVSAVRELHSNAIGLDGISLDMLLMSFSYTVSIITTLVNKSITSSVFPDMWRGALVRPIPKIAQPLSFKDLRPISILPCISKIMEKIICRQLTEYIEGCNILPVLQSGFRKHHSTTTALINVMDDVLLAQDDGNVTIMVLLDFSRAFDAINIELLLAKLRFYGLEEASVRWFASYLQNRTQIVEIKNGLEGVISSRCSPIKRGVPQGSILGPILFSIYSADVTKCVQNCKFHIYADDIQIYLSFKPHDINQSLSKINDDLDRIFSWSQSNALVLNATKTKYIVLGTRKQVQLVRMRDPAIFINGTRLECVSEVRNLGLILDEHMRFEKHVSETIRGCFYRLKVLYRIRNSIDEKTRIRLCETLVLSKFNYVDSVIGPRLLERTKKSIQRVQNACARYCFNIPRRDHVTPYINQASMLKMENRRRLHLATMLFGIVKYRMPAYLFDRLNWARDVNTSHSTRSQSYALSIPIHRTAAFRGSFKYAATKCWNNLPPPLRSIGTQMNFKRLYRHYLLMEQKQLL</sequence>
<evidence type="ECO:0000313" key="3">
    <source>
        <dbReference type="Proteomes" id="UP001153954"/>
    </source>
</evidence>
<organism evidence="2 3">
    <name type="scientific">Euphydryas editha</name>
    <name type="common">Edith's checkerspot</name>
    <dbReference type="NCBI Taxonomy" id="104508"/>
    <lineage>
        <taxon>Eukaryota</taxon>
        <taxon>Metazoa</taxon>
        <taxon>Ecdysozoa</taxon>
        <taxon>Arthropoda</taxon>
        <taxon>Hexapoda</taxon>
        <taxon>Insecta</taxon>
        <taxon>Pterygota</taxon>
        <taxon>Neoptera</taxon>
        <taxon>Endopterygota</taxon>
        <taxon>Lepidoptera</taxon>
        <taxon>Glossata</taxon>
        <taxon>Ditrysia</taxon>
        <taxon>Papilionoidea</taxon>
        <taxon>Nymphalidae</taxon>
        <taxon>Nymphalinae</taxon>
        <taxon>Euphydryas</taxon>
    </lineage>
</organism>
<accession>A0AAU9V8G5</accession>
<proteinExistence type="predicted"/>
<dbReference type="InterPro" id="IPR000477">
    <property type="entry name" value="RT_dom"/>
</dbReference>
<dbReference type="AlphaFoldDB" id="A0AAU9V8G5"/>
<reference evidence="2" key="1">
    <citation type="submission" date="2022-03" db="EMBL/GenBank/DDBJ databases">
        <authorList>
            <person name="Tunstrom K."/>
        </authorList>
    </citation>
    <scope>NUCLEOTIDE SEQUENCE</scope>
</reference>
<dbReference type="SUPFAM" id="SSF56219">
    <property type="entry name" value="DNase I-like"/>
    <property type="match status" value="1"/>
</dbReference>
<dbReference type="PANTHER" id="PTHR33332">
    <property type="entry name" value="REVERSE TRANSCRIPTASE DOMAIN-CONTAINING PROTEIN"/>
    <property type="match status" value="1"/>
</dbReference>
<comment type="caution">
    <text evidence="2">The sequence shown here is derived from an EMBL/GenBank/DDBJ whole genome shotgun (WGS) entry which is preliminary data.</text>
</comment>
<dbReference type="Pfam" id="PF00078">
    <property type="entry name" value="RVT_1"/>
    <property type="match status" value="1"/>
</dbReference>
<dbReference type="EMBL" id="CAKOGL010000031">
    <property type="protein sequence ID" value="CAH2108077.1"/>
    <property type="molecule type" value="Genomic_DNA"/>
</dbReference>
<dbReference type="InterPro" id="IPR043502">
    <property type="entry name" value="DNA/RNA_pol_sf"/>
</dbReference>
<dbReference type="PROSITE" id="PS50878">
    <property type="entry name" value="RT_POL"/>
    <property type="match status" value="1"/>
</dbReference>
<dbReference type="SUPFAM" id="SSF56672">
    <property type="entry name" value="DNA/RNA polymerases"/>
    <property type="match status" value="1"/>
</dbReference>
<dbReference type="Proteomes" id="UP001153954">
    <property type="component" value="Unassembled WGS sequence"/>
</dbReference>
<dbReference type="CDD" id="cd01650">
    <property type="entry name" value="RT_nLTR_like"/>
    <property type="match status" value="1"/>
</dbReference>
<dbReference type="Gene3D" id="3.60.10.10">
    <property type="entry name" value="Endonuclease/exonuclease/phosphatase"/>
    <property type="match status" value="1"/>
</dbReference>